<dbReference type="Proteomes" id="UP000092445">
    <property type="component" value="Unassembled WGS sequence"/>
</dbReference>
<name>A0A1B0AD90_GLOPL</name>
<dbReference type="EnsemblMetazoa" id="GPAI041890-RA">
    <property type="protein sequence ID" value="GPAI041890-PA"/>
    <property type="gene ID" value="GPAI041890"/>
</dbReference>
<proteinExistence type="predicted"/>
<organism evidence="1 2">
    <name type="scientific">Glossina pallidipes</name>
    <name type="common">Tsetse fly</name>
    <dbReference type="NCBI Taxonomy" id="7398"/>
    <lineage>
        <taxon>Eukaryota</taxon>
        <taxon>Metazoa</taxon>
        <taxon>Ecdysozoa</taxon>
        <taxon>Arthropoda</taxon>
        <taxon>Hexapoda</taxon>
        <taxon>Insecta</taxon>
        <taxon>Pterygota</taxon>
        <taxon>Neoptera</taxon>
        <taxon>Endopterygota</taxon>
        <taxon>Diptera</taxon>
        <taxon>Brachycera</taxon>
        <taxon>Muscomorpha</taxon>
        <taxon>Hippoboscoidea</taxon>
        <taxon>Glossinidae</taxon>
        <taxon>Glossina</taxon>
    </lineage>
</organism>
<keyword evidence="2" id="KW-1185">Reference proteome</keyword>
<evidence type="ECO:0000313" key="1">
    <source>
        <dbReference type="EnsemblMetazoa" id="GPAI041890-PA"/>
    </source>
</evidence>
<dbReference type="VEuPathDB" id="VectorBase:GPAI041890"/>
<reference evidence="1" key="2">
    <citation type="submission" date="2020-05" db="UniProtKB">
        <authorList>
            <consortium name="EnsemblMetazoa"/>
        </authorList>
    </citation>
    <scope>IDENTIFICATION</scope>
    <source>
        <strain evidence="1">IAEA</strain>
    </source>
</reference>
<accession>A0A1B0AD90</accession>
<evidence type="ECO:0000313" key="2">
    <source>
        <dbReference type="Proteomes" id="UP000092445"/>
    </source>
</evidence>
<dbReference type="AlphaFoldDB" id="A0A1B0AD90"/>
<sequence length="128" mass="14778">MNKDMYPSLSGWYNNFCAASLDVVYFENLVYHKHARWSIFFCNTPNKHRAPLANDNEKNGRYLDKVCSATEVKGEVYKNFLCCSCVQKLLKFVAVAFDNRNCNEKPSISTTCQENQLRSIDKRSCDNV</sequence>
<protein>
    <submittedName>
        <fullName evidence="1">Uncharacterized protein</fullName>
    </submittedName>
</protein>
<reference evidence="2" key="1">
    <citation type="submission" date="2014-03" db="EMBL/GenBank/DDBJ databases">
        <authorList>
            <person name="Aksoy S."/>
            <person name="Warren W."/>
            <person name="Wilson R.K."/>
        </authorList>
    </citation>
    <scope>NUCLEOTIDE SEQUENCE [LARGE SCALE GENOMIC DNA]</scope>
    <source>
        <strain evidence="2">IAEA</strain>
    </source>
</reference>